<dbReference type="NCBIfam" id="TIGR01451">
    <property type="entry name" value="B_ant_repeat"/>
    <property type="match status" value="1"/>
</dbReference>
<sequence>MTGHDTTRTEAANVRPCDVLSLGVALPFAVRASPAYAVVELDITKTHEGDFARGGQGVYTITVTNSGNEDALNVEVRDVLPEGLTLSGVEWTD</sequence>
<organism evidence="2 3">
    <name type="scientific">Streptomyces flavochromogenes</name>
    <dbReference type="NCBI Taxonomy" id="68199"/>
    <lineage>
        <taxon>Bacteria</taxon>
        <taxon>Bacillati</taxon>
        <taxon>Actinomycetota</taxon>
        <taxon>Actinomycetes</taxon>
        <taxon>Kitasatosporales</taxon>
        <taxon>Streptomycetaceae</taxon>
        <taxon>Streptomyces</taxon>
    </lineage>
</organism>
<protein>
    <submittedName>
        <fullName evidence="2">DUF11 domain-containing protein</fullName>
    </submittedName>
</protein>
<dbReference type="InterPro" id="IPR001434">
    <property type="entry name" value="OmcB-like_DUF11"/>
</dbReference>
<proteinExistence type="predicted"/>
<name>A0ABW6XZF9_9ACTN</name>
<gene>
    <name evidence="2" type="ORF">ACFY8C_31145</name>
</gene>
<reference evidence="2 3" key="1">
    <citation type="submission" date="2024-10" db="EMBL/GenBank/DDBJ databases">
        <title>The Natural Products Discovery Center: Release of the First 8490 Sequenced Strains for Exploring Actinobacteria Biosynthetic Diversity.</title>
        <authorList>
            <person name="Kalkreuter E."/>
            <person name="Kautsar S.A."/>
            <person name="Yang D."/>
            <person name="Bader C.D."/>
            <person name="Teijaro C.N."/>
            <person name="Fluegel L."/>
            <person name="Davis C.M."/>
            <person name="Simpson J.R."/>
            <person name="Lauterbach L."/>
            <person name="Steele A.D."/>
            <person name="Gui C."/>
            <person name="Meng S."/>
            <person name="Li G."/>
            <person name="Viehrig K."/>
            <person name="Ye F."/>
            <person name="Su P."/>
            <person name="Kiefer A.F."/>
            <person name="Nichols A."/>
            <person name="Cepeda A.J."/>
            <person name="Yan W."/>
            <person name="Fan B."/>
            <person name="Jiang Y."/>
            <person name="Adhikari A."/>
            <person name="Zheng C.-J."/>
            <person name="Schuster L."/>
            <person name="Cowan T.M."/>
            <person name="Smanski M.J."/>
            <person name="Chevrette M.G."/>
            <person name="De Carvalho L.P.S."/>
            <person name="Shen B."/>
        </authorList>
    </citation>
    <scope>NUCLEOTIDE SEQUENCE [LARGE SCALE GENOMIC DNA]</scope>
    <source>
        <strain evidence="2 3">NPDC012605</strain>
    </source>
</reference>
<dbReference type="Pfam" id="PF01345">
    <property type="entry name" value="DUF11"/>
    <property type="match status" value="1"/>
</dbReference>
<comment type="caution">
    <text evidence="2">The sequence shown here is derived from an EMBL/GenBank/DDBJ whole genome shotgun (WGS) entry which is preliminary data.</text>
</comment>
<dbReference type="InterPro" id="IPR047589">
    <property type="entry name" value="DUF11_rpt"/>
</dbReference>
<dbReference type="RefSeq" id="WP_158710551.1">
    <property type="nucleotide sequence ID" value="NZ_JBIBDZ010000011.1"/>
</dbReference>
<evidence type="ECO:0000313" key="3">
    <source>
        <dbReference type="Proteomes" id="UP001602370"/>
    </source>
</evidence>
<dbReference type="EMBL" id="JBIBDZ010000011">
    <property type="protein sequence ID" value="MFF5922744.1"/>
    <property type="molecule type" value="Genomic_DNA"/>
</dbReference>
<keyword evidence="3" id="KW-1185">Reference proteome</keyword>
<evidence type="ECO:0000313" key="2">
    <source>
        <dbReference type="EMBL" id="MFF5922744.1"/>
    </source>
</evidence>
<dbReference type="Proteomes" id="UP001602370">
    <property type="component" value="Unassembled WGS sequence"/>
</dbReference>
<feature type="domain" description="DUF11" evidence="1">
    <location>
        <begin position="41"/>
        <end position="88"/>
    </location>
</feature>
<accession>A0ABW6XZF9</accession>
<evidence type="ECO:0000259" key="1">
    <source>
        <dbReference type="Pfam" id="PF01345"/>
    </source>
</evidence>